<dbReference type="RefSeq" id="WP_007955035.1">
    <property type="nucleotide sequence ID" value="NZ_CP010978.1"/>
</dbReference>
<dbReference type="STRING" id="1192197.JBW_04573"/>
<name>I8TYG1_9FIRM</name>
<proteinExistence type="predicted"/>
<evidence type="ECO:0000313" key="2">
    <source>
        <dbReference type="Proteomes" id="UP000005361"/>
    </source>
</evidence>
<gene>
    <name evidence="1" type="ORF">JBW_04573</name>
</gene>
<dbReference type="EMBL" id="CP010978">
    <property type="protein sequence ID" value="AJQ29902.1"/>
    <property type="molecule type" value="Genomic_DNA"/>
</dbReference>
<dbReference type="AlphaFoldDB" id="I8TYG1"/>
<dbReference type="Proteomes" id="UP000005361">
    <property type="component" value="Chromosome"/>
</dbReference>
<dbReference type="HOGENOM" id="CLU_2082598_0_0_9"/>
<accession>I8TYG1</accession>
<reference evidence="1 2" key="1">
    <citation type="journal article" date="2015" name="Genome Announc.">
        <title>Complete Genome Sequence of Pelosinus fermentans JBW45, a Member of a Remarkably Competitive Group of Negativicutes in the Firmicutes Phylum.</title>
        <authorList>
            <person name="De Leon K.B."/>
            <person name="Utturkar S.M."/>
            <person name="Camilleri L.B."/>
            <person name="Elias D.A."/>
            <person name="Arkin A.P."/>
            <person name="Fields M.W."/>
            <person name="Brown S.D."/>
            <person name="Wall J.D."/>
        </authorList>
    </citation>
    <scope>NUCLEOTIDE SEQUENCE [LARGE SCALE GENOMIC DNA]</scope>
    <source>
        <strain evidence="1 2">JBW45</strain>
    </source>
</reference>
<reference evidence="2" key="2">
    <citation type="submission" date="2015-02" db="EMBL/GenBank/DDBJ databases">
        <title>Complete Genome Sequence of Pelosinus fermentans JBW45.</title>
        <authorList>
            <person name="De Leon K.B."/>
            <person name="Utturkar S.M."/>
            <person name="Camilleri L.B."/>
            <person name="Arkin A.P."/>
            <person name="Fields M.W."/>
            <person name="Brown S.D."/>
            <person name="Wall J.D."/>
        </authorList>
    </citation>
    <scope>NUCLEOTIDE SEQUENCE [LARGE SCALE GENOMIC DNA]</scope>
    <source>
        <strain evidence="2">JBW45</strain>
    </source>
</reference>
<evidence type="ECO:0000313" key="1">
    <source>
        <dbReference type="EMBL" id="AJQ29902.1"/>
    </source>
</evidence>
<sequence length="117" mass="13984">MYDLPVNRTQQIMEGIVMRFLHKSIEDPFVSNLVNELDGFIDDRRNRAFRQYHKTEEYQKMAAEIKRFREPLSLFDEELLEQYETAVFQEQNYASTHEYLQGVLDGMPCGMYFIVCI</sequence>
<organism evidence="1 2">
    <name type="scientific">Pelosinus fermentans JBW45</name>
    <dbReference type="NCBI Taxonomy" id="1192197"/>
    <lineage>
        <taxon>Bacteria</taxon>
        <taxon>Bacillati</taxon>
        <taxon>Bacillota</taxon>
        <taxon>Negativicutes</taxon>
        <taxon>Selenomonadales</taxon>
        <taxon>Sporomusaceae</taxon>
        <taxon>Pelosinus</taxon>
    </lineage>
</organism>
<protein>
    <submittedName>
        <fullName evidence="1">Uncharacterized protein</fullName>
    </submittedName>
</protein>
<dbReference type="KEGG" id="pft:JBW_04573"/>